<keyword evidence="2" id="KW-1185">Reference proteome</keyword>
<comment type="caution">
    <text evidence="1">The sequence shown here is derived from an EMBL/GenBank/DDBJ whole genome shotgun (WGS) entry which is preliminary data.</text>
</comment>
<sequence>MAALYIKHLIPGLFAYGLLNNILRFLQTQSIVYPLVLCSLIPLFLHIGITYVLVYRTALDFVGAAMAVSVSLWIAVLMLAGYVLFSRRFKETWQGFSMESFDHVLACLKVTLSSAAMVCLECWAFELLVLLAGILPNSEITTSLIAMCVNTEAIAYMLTDGPSAAASMRVSNEVGASNIDRAKHAMTVTVKLSVVLALAVGLALGFSLDIWASFFTDSRVIVEKFASMTPLLMISIVLDSI</sequence>
<accession>A0ACB9A174</accession>
<proteinExistence type="predicted"/>
<dbReference type="EMBL" id="CM042042">
    <property type="protein sequence ID" value="KAI3703877.1"/>
    <property type="molecule type" value="Genomic_DNA"/>
</dbReference>
<evidence type="ECO:0000313" key="1">
    <source>
        <dbReference type="EMBL" id="KAI3703877.1"/>
    </source>
</evidence>
<protein>
    <submittedName>
        <fullName evidence="1">Uncharacterized protein</fullName>
    </submittedName>
</protein>
<reference evidence="1 2" key="2">
    <citation type="journal article" date="2022" name="Mol. Ecol. Resour.">
        <title>The genomes of chicory, endive, great burdock and yacon provide insights into Asteraceae paleo-polyploidization history and plant inulin production.</title>
        <authorList>
            <person name="Fan W."/>
            <person name="Wang S."/>
            <person name="Wang H."/>
            <person name="Wang A."/>
            <person name="Jiang F."/>
            <person name="Liu H."/>
            <person name="Zhao H."/>
            <person name="Xu D."/>
            <person name="Zhang Y."/>
        </authorList>
    </citation>
    <scope>NUCLEOTIDE SEQUENCE [LARGE SCALE GENOMIC DNA]</scope>
    <source>
        <strain evidence="2">cv. Yunnan</strain>
        <tissue evidence="1">Leaves</tissue>
    </source>
</reference>
<dbReference type="Proteomes" id="UP001056120">
    <property type="component" value="Linkage Group LG25"/>
</dbReference>
<name>A0ACB9A174_9ASTR</name>
<gene>
    <name evidence="1" type="ORF">L1987_74073</name>
</gene>
<reference evidence="2" key="1">
    <citation type="journal article" date="2022" name="Mol. Ecol. Resour.">
        <title>The genomes of chicory, endive, great burdock and yacon provide insights into Asteraceae palaeo-polyploidization history and plant inulin production.</title>
        <authorList>
            <person name="Fan W."/>
            <person name="Wang S."/>
            <person name="Wang H."/>
            <person name="Wang A."/>
            <person name="Jiang F."/>
            <person name="Liu H."/>
            <person name="Zhao H."/>
            <person name="Xu D."/>
            <person name="Zhang Y."/>
        </authorList>
    </citation>
    <scope>NUCLEOTIDE SEQUENCE [LARGE SCALE GENOMIC DNA]</scope>
    <source>
        <strain evidence="2">cv. Yunnan</strain>
    </source>
</reference>
<organism evidence="1 2">
    <name type="scientific">Smallanthus sonchifolius</name>
    <dbReference type="NCBI Taxonomy" id="185202"/>
    <lineage>
        <taxon>Eukaryota</taxon>
        <taxon>Viridiplantae</taxon>
        <taxon>Streptophyta</taxon>
        <taxon>Embryophyta</taxon>
        <taxon>Tracheophyta</taxon>
        <taxon>Spermatophyta</taxon>
        <taxon>Magnoliopsida</taxon>
        <taxon>eudicotyledons</taxon>
        <taxon>Gunneridae</taxon>
        <taxon>Pentapetalae</taxon>
        <taxon>asterids</taxon>
        <taxon>campanulids</taxon>
        <taxon>Asterales</taxon>
        <taxon>Asteraceae</taxon>
        <taxon>Asteroideae</taxon>
        <taxon>Heliantheae alliance</taxon>
        <taxon>Millerieae</taxon>
        <taxon>Smallanthus</taxon>
    </lineage>
</organism>
<evidence type="ECO:0000313" key="2">
    <source>
        <dbReference type="Proteomes" id="UP001056120"/>
    </source>
</evidence>